<dbReference type="PROSITE" id="PS50977">
    <property type="entry name" value="HTH_TETR_2"/>
    <property type="match status" value="1"/>
</dbReference>
<keyword evidence="1" id="KW-0805">Transcription regulation</keyword>
<gene>
    <name evidence="6" type="ORF">HNR05_001873</name>
</gene>
<organism evidence="6 7">
    <name type="scientific">Glaciibacter psychrotolerans</name>
    <dbReference type="NCBI Taxonomy" id="670054"/>
    <lineage>
        <taxon>Bacteria</taxon>
        <taxon>Bacillati</taxon>
        <taxon>Actinomycetota</taxon>
        <taxon>Actinomycetes</taxon>
        <taxon>Micrococcales</taxon>
        <taxon>Microbacteriaceae</taxon>
        <taxon>Glaciibacter</taxon>
    </lineage>
</organism>
<dbReference type="PANTHER" id="PTHR30055:SF234">
    <property type="entry name" value="HTH-TYPE TRANSCRIPTIONAL REGULATOR BETI"/>
    <property type="match status" value="1"/>
</dbReference>
<accession>A0A7Z0EEB6</accession>
<evidence type="ECO:0000256" key="4">
    <source>
        <dbReference type="PROSITE-ProRule" id="PRU00335"/>
    </source>
</evidence>
<dbReference type="EMBL" id="JACCFM010000001">
    <property type="protein sequence ID" value="NYJ20082.1"/>
    <property type="molecule type" value="Genomic_DNA"/>
</dbReference>
<keyword evidence="7" id="KW-1185">Reference proteome</keyword>
<evidence type="ECO:0000313" key="7">
    <source>
        <dbReference type="Proteomes" id="UP000537260"/>
    </source>
</evidence>
<keyword evidence="3" id="KW-0804">Transcription</keyword>
<dbReference type="RefSeq" id="WP_179578744.1">
    <property type="nucleotide sequence ID" value="NZ_JACCFM010000001.1"/>
</dbReference>
<feature type="domain" description="HTH tetR-type" evidence="5">
    <location>
        <begin position="17"/>
        <end position="77"/>
    </location>
</feature>
<evidence type="ECO:0000259" key="5">
    <source>
        <dbReference type="PROSITE" id="PS50977"/>
    </source>
</evidence>
<sequence>MVVVERVLNQTPREKTRLDVETIVEAGLRIAAQPGATAVTVRELGAMLGTDPTAIYRHFRNKESLMEALLDRLLAMSLERVSAPREDWRARITQLMSATLDVFVTYPAIGLEAVVLTTDGPAELSTIELMLDALAQTGLEGEELVRHYATLASYALSYSAGIAREHTLNPSITPDDSQPWIGRTLPVTAASHPRISELREELTALRDREILLLGIEMLLDGAERAGAEARSSAQPPPAP</sequence>
<keyword evidence="2 4" id="KW-0238">DNA-binding</keyword>
<dbReference type="InterPro" id="IPR009057">
    <property type="entry name" value="Homeodomain-like_sf"/>
</dbReference>
<reference evidence="6 7" key="1">
    <citation type="submission" date="2020-07" db="EMBL/GenBank/DDBJ databases">
        <title>Sequencing the genomes of 1000 actinobacteria strains.</title>
        <authorList>
            <person name="Klenk H.-P."/>
        </authorList>
    </citation>
    <scope>NUCLEOTIDE SEQUENCE [LARGE SCALE GENOMIC DNA]</scope>
    <source>
        <strain evidence="6 7">LI1</strain>
    </source>
</reference>
<dbReference type="PANTHER" id="PTHR30055">
    <property type="entry name" value="HTH-TYPE TRANSCRIPTIONAL REGULATOR RUTR"/>
    <property type="match status" value="1"/>
</dbReference>
<dbReference type="SUPFAM" id="SSF48498">
    <property type="entry name" value="Tetracyclin repressor-like, C-terminal domain"/>
    <property type="match status" value="1"/>
</dbReference>
<dbReference type="Pfam" id="PF02909">
    <property type="entry name" value="TetR_C_1"/>
    <property type="match status" value="1"/>
</dbReference>
<dbReference type="Proteomes" id="UP000537260">
    <property type="component" value="Unassembled WGS sequence"/>
</dbReference>
<protein>
    <submittedName>
        <fullName evidence="6">AcrR family transcriptional regulator</fullName>
    </submittedName>
</protein>
<dbReference type="Pfam" id="PF00440">
    <property type="entry name" value="TetR_N"/>
    <property type="match status" value="1"/>
</dbReference>
<dbReference type="InterPro" id="IPR004111">
    <property type="entry name" value="Repressor_TetR_C"/>
</dbReference>
<dbReference type="SUPFAM" id="SSF46689">
    <property type="entry name" value="Homeodomain-like"/>
    <property type="match status" value="1"/>
</dbReference>
<dbReference type="GO" id="GO:0000976">
    <property type="term" value="F:transcription cis-regulatory region binding"/>
    <property type="evidence" value="ECO:0007669"/>
    <property type="project" value="TreeGrafter"/>
</dbReference>
<dbReference type="InterPro" id="IPR036271">
    <property type="entry name" value="Tet_transcr_reg_TetR-rel_C_sf"/>
</dbReference>
<dbReference type="Gene3D" id="1.10.357.10">
    <property type="entry name" value="Tetracycline Repressor, domain 2"/>
    <property type="match status" value="1"/>
</dbReference>
<evidence type="ECO:0000256" key="2">
    <source>
        <dbReference type="ARBA" id="ARBA00023125"/>
    </source>
</evidence>
<evidence type="ECO:0000256" key="3">
    <source>
        <dbReference type="ARBA" id="ARBA00023163"/>
    </source>
</evidence>
<dbReference type="GO" id="GO:0045892">
    <property type="term" value="P:negative regulation of DNA-templated transcription"/>
    <property type="evidence" value="ECO:0007669"/>
    <property type="project" value="InterPro"/>
</dbReference>
<comment type="caution">
    <text evidence="6">The sequence shown here is derived from an EMBL/GenBank/DDBJ whole genome shotgun (WGS) entry which is preliminary data.</text>
</comment>
<feature type="DNA-binding region" description="H-T-H motif" evidence="4">
    <location>
        <begin position="40"/>
        <end position="59"/>
    </location>
</feature>
<dbReference type="GO" id="GO:0003700">
    <property type="term" value="F:DNA-binding transcription factor activity"/>
    <property type="evidence" value="ECO:0007669"/>
    <property type="project" value="TreeGrafter"/>
</dbReference>
<dbReference type="InterPro" id="IPR050109">
    <property type="entry name" value="HTH-type_TetR-like_transc_reg"/>
</dbReference>
<evidence type="ECO:0000313" key="6">
    <source>
        <dbReference type="EMBL" id="NYJ20082.1"/>
    </source>
</evidence>
<proteinExistence type="predicted"/>
<name>A0A7Z0EEB6_9MICO</name>
<dbReference type="AlphaFoldDB" id="A0A7Z0EEB6"/>
<dbReference type="Gene3D" id="1.10.10.60">
    <property type="entry name" value="Homeodomain-like"/>
    <property type="match status" value="1"/>
</dbReference>
<dbReference type="InterPro" id="IPR001647">
    <property type="entry name" value="HTH_TetR"/>
</dbReference>
<evidence type="ECO:0000256" key="1">
    <source>
        <dbReference type="ARBA" id="ARBA00023015"/>
    </source>
</evidence>